<dbReference type="EMBL" id="CP002117">
    <property type="protein sequence ID" value="ADN35617.1"/>
    <property type="molecule type" value="Genomic_DNA"/>
</dbReference>
<dbReference type="Proteomes" id="UP000006565">
    <property type="component" value="Chromosome"/>
</dbReference>
<dbReference type="GeneID" id="9743304"/>
<organism evidence="1 2">
    <name type="scientific">Methanolacinia petrolearia (strain DSM 11571 / OCM 486 / SEBR 4847)</name>
    <name type="common">Methanoplanus petrolearius</name>
    <dbReference type="NCBI Taxonomy" id="679926"/>
    <lineage>
        <taxon>Archaea</taxon>
        <taxon>Methanobacteriati</taxon>
        <taxon>Methanobacteriota</taxon>
        <taxon>Stenosarchaea group</taxon>
        <taxon>Methanomicrobia</taxon>
        <taxon>Methanomicrobiales</taxon>
        <taxon>Methanomicrobiaceae</taxon>
        <taxon>Methanolacinia</taxon>
    </lineage>
</organism>
<dbReference type="STRING" id="679926.Mpet_0846"/>
<dbReference type="OrthoDB" id="108909at2157"/>
<dbReference type="AlphaFoldDB" id="E1RJ99"/>
<dbReference type="eggNOG" id="arCOG09481">
    <property type="taxonomic scope" value="Archaea"/>
</dbReference>
<gene>
    <name evidence="1" type="ordered locus">Mpet_0846</name>
</gene>
<protein>
    <submittedName>
        <fullName evidence="1">Uncharacterized protein</fullName>
    </submittedName>
</protein>
<reference evidence="1 2" key="1">
    <citation type="journal article" date="2010" name="Stand. Genomic Sci.">
        <title>Complete genome sequence of Methanoplanus petrolearius type strain (SEBR 4847).</title>
        <authorList>
            <person name="Brambilla E."/>
            <person name="Djao O.D."/>
            <person name="Daligault H."/>
            <person name="Lapidus A."/>
            <person name="Lucas S."/>
            <person name="Hammon N."/>
            <person name="Nolan M."/>
            <person name="Tice H."/>
            <person name="Cheng J.F."/>
            <person name="Han C."/>
            <person name="Tapia R."/>
            <person name="Goodwin L."/>
            <person name="Pitluck S."/>
            <person name="Liolios K."/>
            <person name="Ivanova N."/>
            <person name="Mavromatis K."/>
            <person name="Mikhailova N."/>
            <person name="Pati A."/>
            <person name="Chen A."/>
            <person name="Palaniappan K."/>
            <person name="Land M."/>
            <person name="Hauser L."/>
            <person name="Chang Y.J."/>
            <person name="Jeffries C.D."/>
            <person name="Rohde M."/>
            <person name="Spring S."/>
            <person name="Sikorski J."/>
            <person name="Goker M."/>
            <person name="Woyke T."/>
            <person name="Bristow J."/>
            <person name="Eisen J.A."/>
            <person name="Markowitz V."/>
            <person name="Hugenholtz P."/>
            <person name="Kyrpides N.C."/>
            <person name="Klenk H.P."/>
        </authorList>
    </citation>
    <scope>NUCLEOTIDE SEQUENCE [LARGE SCALE GENOMIC DNA]</scope>
    <source>
        <strain evidence="2">DSM 11571 / OCM 486 / SEBR 4847</strain>
    </source>
</reference>
<sequence length="75" mass="8537">MKTILRTTQSDNGILVIWLSGDDAESKLFSYEKLVEMNINIGDLLNHPEYYGVTDDGSEVKRTDFCKPELHAKCE</sequence>
<evidence type="ECO:0000313" key="2">
    <source>
        <dbReference type="Proteomes" id="UP000006565"/>
    </source>
</evidence>
<dbReference type="HOGENOM" id="CLU_2662392_0_0_2"/>
<name>E1RJ99_METP4</name>
<dbReference type="KEGG" id="mpi:Mpet_0846"/>
<evidence type="ECO:0000313" key="1">
    <source>
        <dbReference type="EMBL" id="ADN35617.1"/>
    </source>
</evidence>
<dbReference type="RefSeq" id="WP_013328795.1">
    <property type="nucleotide sequence ID" value="NC_014507.1"/>
</dbReference>
<accession>E1RJ99</accession>
<proteinExistence type="predicted"/>
<keyword evidence="2" id="KW-1185">Reference proteome</keyword>